<accession>A0A6A4HY40</accession>
<proteinExistence type="predicted"/>
<reference evidence="1" key="1">
    <citation type="journal article" date="2019" name="Environ. Microbiol.">
        <title>Fungal ecological strategies reflected in gene transcription - a case study of two litter decomposers.</title>
        <authorList>
            <person name="Barbi F."/>
            <person name="Kohler A."/>
            <person name="Barry K."/>
            <person name="Baskaran P."/>
            <person name="Daum C."/>
            <person name="Fauchery L."/>
            <person name="Ihrmark K."/>
            <person name="Kuo A."/>
            <person name="LaButti K."/>
            <person name="Lipzen A."/>
            <person name="Morin E."/>
            <person name="Grigoriev I.V."/>
            <person name="Henrissat B."/>
            <person name="Lindahl B."/>
            <person name="Martin F."/>
        </authorList>
    </citation>
    <scope>NUCLEOTIDE SEQUENCE</scope>
    <source>
        <strain evidence="1">JB14</strain>
    </source>
</reference>
<dbReference type="OrthoDB" id="6247875at2759"/>
<evidence type="ECO:0000313" key="2">
    <source>
        <dbReference type="Proteomes" id="UP000799118"/>
    </source>
</evidence>
<evidence type="ECO:0000313" key="1">
    <source>
        <dbReference type="EMBL" id="KAE9401704.1"/>
    </source>
</evidence>
<keyword evidence="2" id="KW-1185">Reference proteome</keyword>
<dbReference type="InterPro" id="IPR036910">
    <property type="entry name" value="HMG_box_dom_sf"/>
</dbReference>
<dbReference type="EMBL" id="ML769443">
    <property type="protein sequence ID" value="KAE9401704.1"/>
    <property type="molecule type" value="Genomic_DNA"/>
</dbReference>
<feature type="non-terminal residue" evidence="1">
    <location>
        <position position="1"/>
    </location>
</feature>
<name>A0A6A4HY40_9AGAR</name>
<gene>
    <name evidence="1" type="ORF">BT96DRAFT_880095</name>
</gene>
<dbReference type="SUPFAM" id="SSF47095">
    <property type="entry name" value="HMG-box"/>
    <property type="match status" value="1"/>
</dbReference>
<protein>
    <submittedName>
        <fullName evidence="1">Uncharacterized protein</fullName>
    </submittedName>
</protein>
<sequence>SPEIKAEYVRRADAAKYAHFIKYPGYKFTPRSRKRVQEQVEKCAYARPPIEDSPVPCFDADGFGSLRTLLPVSSGGSPS</sequence>
<dbReference type="Proteomes" id="UP000799118">
    <property type="component" value="Unassembled WGS sequence"/>
</dbReference>
<dbReference type="AlphaFoldDB" id="A0A6A4HY40"/>
<organism evidence="1 2">
    <name type="scientific">Gymnopus androsaceus JB14</name>
    <dbReference type="NCBI Taxonomy" id="1447944"/>
    <lineage>
        <taxon>Eukaryota</taxon>
        <taxon>Fungi</taxon>
        <taxon>Dikarya</taxon>
        <taxon>Basidiomycota</taxon>
        <taxon>Agaricomycotina</taxon>
        <taxon>Agaricomycetes</taxon>
        <taxon>Agaricomycetidae</taxon>
        <taxon>Agaricales</taxon>
        <taxon>Marasmiineae</taxon>
        <taxon>Omphalotaceae</taxon>
        <taxon>Gymnopus</taxon>
    </lineage>
</organism>